<dbReference type="Proteomes" id="UP000306985">
    <property type="component" value="Unassembled WGS sequence"/>
</dbReference>
<name>A0A4U6QNV9_9ACTN</name>
<comment type="caution">
    <text evidence="1">The sequence shown here is derived from an EMBL/GenBank/DDBJ whole genome shotgun (WGS) entry which is preliminary data.</text>
</comment>
<accession>A0A4U6QNV9</accession>
<dbReference type="RefSeq" id="WP_137449193.1">
    <property type="nucleotide sequence ID" value="NZ_SZZH01000001.1"/>
</dbReference>
<dbReference type="OrthoDB" id="9800974at2"/>
<dbReference type="EMBL" id="SZZH01000001">
    <property type="protein sequence ID" value="TKV61888.1"/>
    <property type="molecule type" value="Genomic_DNA"/>
</dbReference>
<evidence type="ECO:0000313" key="2">
    <source>
        <dbReference type="Proteomes" id="UP000306985"/>
    </source>
</evidence>
<reference evidence="1 2" key="1">
    <citation type="submission" date="2019-05" db="EMBL/GenBank/DDBJ databases">
        <title>Nakamurella sp. N5BH11, whole genome shotgun sequence.</title>
        <authorList>
            <person name="Tuo L."/>
        </authorList>
    </citation>
    <scope>NUCLEOTIDE SEQUENCE [LARGE SCALE GENOMIC DNA]</scope>
    <source>
        <strain evidence="1 2">N5BH11</strain>
    </source>
</reference>
<evidence type="ECO:0000313" key="1">
    <source>
        <dbReference type="EMBL" id="TKV61888.1"/>
    </source>
</evidence>
<protein>
    <submittedName>
        <fullName evidence="1">Uncharacterized protein</fullName>
    </submittedName>
</protein>
<proteinExistence type="predicted"/>
<organism evidence="1 2">
    <name type="scientific">Nakamurella flava</name>
    <dbReference type="NCBI Taxonomy" id="2576308"/>
    <lineage>
        <taxon>Bacteria</taxon>
        <taxon>Bacillati</taxon>
        <taxon>Actinomycetota</taxon>
        <taxon>Actinomycetes</taxon>
        <taxon>Nakamurellales</taxon>
        <taxon>Nakamurellaceae</taxon>
        <taxon>Nakamurella</taxon>
    </lineage>
</organism>
<dbReference type="AlphaFoldDB" id="A0A4U6QNV9"/>
<keyword evidence="2" id="KW-1185">Reference proteome</keyword>
<sequence>MPTATRLQELSLTEVPLQRARLLALTLEAAEPATKPRLLGLSLEADGVVPATQVRPRLASLSLSENNDVLGAILTVSPAGKLEPGQRFSITAAGSSGSITGYAFEQTGGPAVPGGLPGSGNIRYGVVPLTLPQPIYDSKGKWAGADSPQSLEFAVSVTDGTSTSSATVQVPFASHLRWTQEQPSGKALPVINAPIPLPGPEPVPQAPLRVGTLNTNSVGNSATVLPTYRAGKITDAMQEWRMSSLYPTPFGAIDSASLDAVLTKLDQFRTLGFRTTIGLGMHYQPAALAATRPLGSSGEKDIRFVSHDGLLGKYAGGGDMIDMVWSADGWAWCQDYLNKMADAVDLSKVDAIRVTAHRSEVLYPENPSTRLWWHAPHVQNGGAGLAGDQDPAPFPGWVGGTAGLTLDQRTVQHRWYVRSLVQRHNAIANLLNARGFRGTFLWPMPGVGSKPQGLAADLADLLPQTRVSARGVAWHLVADEITVGPYRAPNQIMLWASSVGEATTLDRVPSDADINVPLDSTTYSRFGSLRTIKTLADRHGFRVGGENPGYSSGIATDYNDTSSAGMMARALAEVAPAGARHVDRFDWAHGTTLTPELLTALTAHITRING</sequence>
<gene>
    <name evidence="1" type="ORF">FDO65_10210</name>
</gene>